<sequence length="562" mass="64364">MSWTISRRPSTPAVFRYTTPEVAGVCAWFAIVVFFGLVLGGKGPNSGGRPRLRRPKRISVRSSLGPRGLGFGLALRDLGGERCTDMRYPAPPPKCHEWRGFEVVCRVEHESFHRKGVWIFGMEDVPACMCTQLLFGSVDNLRTGELYWSYLGDICKENMKKFKCFKRRYPHLKTFVQLSNWKLRENLRNMATYPAKRRIFAADVIKFLLNLGLDGLSVFIGEEPFEVLSHSTKQNLAALLKELSAAFKPAGKLLSATFRGTENMQDFAKNIEPYVDFIYVMAIRMRQNDFGVTGMPTQLHPCDSDPEKYKAHNIETYVRTLAKVVPKRKLLPVLAFEGTAFRLASSDKHGFYDPSVPGLSAVYKGQYTKNPQAIGYFEFCRIYDYDTWNRDWNETFLSTYLYSDKNWISYDDARSVNARARWLVNEGVGGFVAWSIEKDDFRGVCGSVYPMLESILSTVPWLKTSIQETSDKCVHGRPPRSAETCIVQTPTTTTQRTRRRRKKSKKISSSRRKHLKKRRGHRTKPLKPVLRKKTLLYPTSASREKYPVIRVVHQKPSRSGEI</sequence>
<protein>
    <submittedName>
        <fullName evidence="1">Uncharacterized protein</fullName>
    </submittedName>
</protein>
<name>A0AC60Q2F5_IXOPE</name>
<gene>
    <name evidence="1" type="ORF">HPB47_025271</name>
</gene>
<dbReference type="Proteomes" id="UP000805193">
    <property type="component" value="Unassembled WGS sequence"/>
</dbReference>
<comment type="caution">
    <text evidence="1">The sequence shown here is derived from an EMBL/GenBank/DDBJ whole genome shotgun (WGS) entry which is preliminary data.</text>
</comment>
<proteinExistence type="predicted"/>
<dbReference type="EMBL" id="JABSTQ010009600">
    <property type="protein sequence ID" value="KAG0427686.1"/>
    <property type="molecule type" value="Genomic_DNA"/>
</dbReference>
<evidence type="ECO:0000313" key="2">
    <source>
        <dbReference type="Proteomes" id="UP000805193"/>
    </source>
</evidence>
<keyword evidence="2" id="KW-1185">Reference proteome</keyword>
<evidence type="ECO:0000313" key="1">
    <source>
        <dbReference type="EMBL" id="KAG0427686.1"/>
    </source>
</evidence>
<reference evidence="1 2" key="1">
    <citation type="journal article" date="2020" name="Cell">
        <title>Large-Scale Comparative Analyses of Tick Genomes Elucidate Their Genetic Diversity and Vector Capacities.</title>
        <authorList>
            <consortium name="Tick Genome and Microbiome Consortium (TIGMIC)"/>
            <person name="Jia N."/>
            <person name="Wang J."/>
            <person name="Shi W."/>
            <person name="Du L."/>
            <person name="Sun Y."/>
            <person name="Zhan W."/>
            <person name="Jiang J.F."/>
            <person name="Wang Q."/>
            <person name="Zhang B."/>
            <person name="Ji P."/>
            <person name="Bell-Sakyi L."/>
            <person name="Cui X.M."/>
            <person name="Yuan T.T."/>
            <person name="Jiang B.G."/>
            <person name="Yang W.F."/>
            <person name="Lam T.T."/>
            <person name="Chang Q.C."/>
            <person name="Ding S.J."/>
            <person name="Wang X.J."/>
            <person name="Zhu J.G."/>
            <person name="Ruan X.D."/>
            <person name="Zhao L."/>
            <person name="Wei J.T."/>
            <person name="Ye R.Z."/>
            <person name="Que T.C."/>
            <person name="Du C.H."/>
            <person name="Zhou Y.H."/>
            <person name="Cheng J.X."/>
            <person name="Dai P.F."/>
            <person name="Guo W.B."/>
            <person name="Han X.H."/>
            <person name="Huang E.J."/>
            <person name="Li L.F."/>
            <person name="Wei W."/>
            <person name="Gao Y.C."/>
            <person name="Liu J.Z."/>
            <person name="Shao H.Z."/>
            <person name="Wang X."/>
            <person name="Wang C.C."/>
            <person name="Yang T.C."/>
            <person name="Huo Q.B."/>
            <person name="Li W."/>
            <person name="Chen H.Y."/>
            <person name="Chen S.E."/>
            <person name="Zhou L.G."/>
            <person name="Ni X.B."/>
            <person name="Tian J.H."/>
            <person name="Sheng Y."/>
            <person name="Liu T."/>
            <person name="Pan Y.S."/>
            <person name="Xia L.Y."/>
            <person name="Li J."/>
            <person name="Zhao F."/>
            <person name="Cao W.C."/>
        </authorList>
    </citation>
    <scope>NUCLEOTIDE SEQUENCE [LARGE SCALE GENOMIC DNA]</scope>
    <source>
        <strain evidence="1">Iper-2018</strain>
    </source>
</reference>
<organism evidence="1 2">
    <name type="scientific">Ixodes persulcatus</name>
    <name type="common">Taiga tick</name>
    <dbReference type="NCBI Taxonomy" id="34615"/>
    <lineage>
        <taxon>Eukaryota</taxon>
        <taxon>Metazoa</taxon>
        <taxon>Ecdysozoa</taxon>
        <taxon>Arthropoda</taxon>
        <taxon>Chelicerata</taxon>
        <taxon>Arachnida</taxon>
        <taxon>Acari</taxon>
        <taxon>Parasitiformes</taxon>
        <taxon>Ixodida</taxon>
        <taxon>Ixodoidea</taxon>
        <taxon>Ixodidae</taxon>
        <taxon>Ixodinae</taxon>
        <taxon>Ixodes</taxon>
    </lineage>
</organism>
<accession>A0AC60Q2F5</accession>
<feature type="non-terminal residue" evidence="1">
    <location>
        <position position="562"/>
    </location>
</feature>